<dbReference type="RefSeq" id="WP_273131800.1">
    <property type="nucleotide sequence ID" value="NZ_VMRX01000002.1"/>
</dbReference>
<organism evidence="1 2">
    <name type="scientific">Marinobacter vinifirmus</name>
    <dbReference type="NCBI Taxonomy" id="355591"/>
    <lineage>
        <taxon>Bacteria</taxon>
        <taxon>Pseudomonadati</taxon>
        <taxon>Pseudomonadota</taxon>
        <taxon>Gammaproteobacteria</taxon>
        <taxon>Pseudomonadales</taxon>
        <taxon>Marinobacteraceae</taxon>
        <taxon>Marinobacter</taxon>
    </lineage>
</organism>
<evidence type="ECO:0000313" key="2">
    <source>
        <dbReference type="Proteomes" id="UP000319142"/>
    </source>
</evidence>
<dbReference type="Pfam" id="PF13469">
    <property type="entry name" value="Sulfotransfer_3"/>
    <property type="match status" value="1"/>
</dbReference>
<reference evidence="1 2" key="1">
    <citation type="submission" date="2019-07" db="EMBL/GenBank/DDBJ databases">
        <title>The pathways for chlorine oxyanion respiration interact through the shared metabolite chlorate.</title>
        <authorList>
            <person name="Barnum T.P."/>
            <person name="Cheng Y."/>
            <person name="Hill K.A."/>
            <person name="Lucas L.N."/>
            <person name="Carlson H.K."/>
            <person name="Coates J.D."/>
        </authorList>
    </citation>
    <scope>NUCLEOTIDE SEQUENCE [LARGE SCALE GENOMIC DNA]</scope>
    <source>
        <strain evidence="1">UCB</strain>
    </source>
</reference>
<dbReference type="Proteomes" id="UP000319142">
    <property type="component" value="Unassembled WGS sequence"/>
</dbReference>
<dbReference type="Gene3D" id="3.40.50.300">
    <property type="entry name" value="P-loop containing nucleotide triphosphate hydrolases"/>
    <property type="match status" value="1"/>
</dbReference>
<name>A0A558BHH1_9GAMM</name>
<keyword evidence="1" id="KW-0808">Transferase</keyword>
<gene>
    <name evidence="1" type="ORF">FHK81_01745</name>
</gene>
<sequence length="310" mass="34808">MTEYSNPLNILVAGIYWSGSGAVVDYLKGHPDCFVPRGEFTDFKRSGRIGSMLEAPTAQRAKWLARGMWLETRLGKLPAAQLKAAKGKAQSSLPLKEQVGHHRLKLEYLGKYRRHLGNNGSHTDATIWNQWLQAVGLAQAAGKPAIVWNQPIWVGKHEHIWPAVFQPYKLIVVHRDPVDQFAEVVRQGKIGKRKSDPAFNDDEKDDIAYVLTGIRAKIKSLRALADQLGREQILLISFERFVKDHGSEAQRLCDFLSLPESQTPSAPFDPSISILNIGIGQTEAIQTMLAPYQNLVDELYQLRHQLDSLQ</sequence>
<evidence type="ECO:0000313" key="1">
    <source>
        <dbReference type="EMBL" id="TVT35964.1"/>
    </source>
</evidence>
<proteinExistence type="predicted"/>
<dbReference type="EMBL" id="VMRX01000002">
    <property type="protein sequence ID" value="TVT35964.1"/>
    <property type="molecule type" value="Genomic_DNA"/>
</dbReference>
<dbReference type="InterPro" id="IPR027417">
    <property type="entry name" value="P-loop_NTPase"/>
</dbReference>
<protein>
    <submittedName>
        <fullName evidence="1">Sulfotransferase</fullName>
    </submittedName>
</protein>
<accession>A0A558BHH1</accession>
<dbReference type="SUPFAM" id="SSF52540">
    <property type="entry name" value="P-loop containing nucleoside triphosphate hydrolases"/>
    <property type="match status" value="1"/>
</dbReference>
<comment type="caution">
    <text evidence="1">The sequence shown here is derived from an EMBL/GenBank/DDBJ whole genome shotgun (WGS) entry which is preliminary data.</text>
</comment>
<dbReference type="GO" id="GO:0016740">
    <property type="term" value="F:transferase activity"/>
    <property type="evidence" value="ECO:0007669"/>
    <property type="project" value="UniProtKB-KW"/>
</dbReference>
<dbReference type="AlphaFoldDB" id="A0A558BHH1"/>